<reference evidence="2 3" key="1">
    <citation type="submission" date="2020-04" db="EMBL/GenBank/DDBJ databases">
        <title>MicrobeNet Type strains.</title>
        <authorList>
            <person name="Nicholson A.C."/>
        </authorList>
    </citation>
    <scope>NUCLEOTIDE SEQUENCE [LARGE SCALE GENOMIC DNA]</scope>
    <source>
        <strain evidence="2 3">ATCC 23612</strain>
    </source>
</reference>
<keyword evidence="3" id="KW-1185">Reference proteome</keyword>
<sequence length="285" mass="31799">MTGLGSDSQNPLGEYLRARRELVAPRTVGLPEDSRRRVPGLRREEVALLAGISSDYYLRLEQGRNRNPSAQVLGSIARVLQLDEPSTQYLLGLSTAPRPSRREPRPRETLAPRVLDLLRTVDAPAFVAGRHADVLASNPLARALSPEMRPGENLLRTAFLDTDHHLYLDRQEMVAMFRRRVGTDLRDPRVARLVEELSLASAAFRRAWARHDVRPPRGGLVRVDHPRVGAMDLNVSKLAIDDTDEQLLVIYHPDHAHPESADRLGLLASLAGRTTPASRARAEDR</sequence>
<gene>
    <name evidence="2" type="ORF">HGB44_23285</name>
</gene>
<dbReference type="SUPFAM" id="SSF47413">
    <property type="entry name" value="lambda repressor-like DNA-binding domains"/>
    <property type="match status" value="1"/>
</dbReference>
<dbReference type="Gene3D" id="1.10.260.40">
    <property type="entry name" value="lambda repressor-like DNA-binding domains"/>
    <property type="match status" value="1"/>
</dbReference>
<name>A0A7X6MHE6_9ACTN</name>
<dbReference type="Pfam" id="PF13560">
    <property type="entry name" value="HTH_31"/>
    <property type="match status" value="1"/>
</dbReference>
<dbReference type="InterPro" id="IPR041413">
    <property type="entry name" value="MLTR_LBD"/>
</dbReference>
<dbReference type="InterPro" id="IPR010982">
    <property type="entry name" value="Lambda_DNA-bd_dom_sf"/>
</dbReference>
<evidence type="ECO:0000313" key="2">
    <source>
        <dbReference type="EMBL" id="NKZ00565.1"/>
    </source>
</evidence>
<dbReference type="Pfam" id="PF17765">
    <property type="entry name" value="MLTR_LBD"/>
    <property type="match status" value="1"/>
</dbReference>
<comment type="caution">
    <text evidence="2">The sequence shown here is derived from an EMBL/GenBank/DDBJ whole genome shotgun (WGS) entry which is preliminary data.</text>
</comment>
<dbReference type="PANTHER" id="PTHR35010:SF2">
    <property type="entry name" value="BLL4672 PROTEIN"/>
    <property type="match status" value="1"/>
</dbReference>
<dbReference type="Proteomes" id="UP000553209">
    <property type="component" value="Unassembled WGS sequence"/>
</dbReference>
<dbReference type="Gene3D" id="3.30.450.180">
    <property type="match status" value="1"/>
</dbReference>
<evidence type="ECO:0000259" key="1">
    <source>
        <dbReference type="PROSITE" id="PS50943"/>
    </source>
</evidence>
<dbReference type="RefSeq" id="WP_061082362.1">
    <property type="nucleotide sequence ID" value="NZ_JAAXPG010000025.1"/>
</dbReference>
<protein>
    <submittedName>
        <fullName evidence="2">Helix-turn-helix transcriptional regulator</fullName>
    </submittedName>
</protein>
<evidence type="ECO:0000313" key="3">
    <source>
        <dbReference type="Proteomes" id="UP000553209"/>
    </source>
</evidence>
<dbReference type="PANTHER" id="PTHR35010">
    <property type="entry name" value="BLL4672 PROTEIN-RELATED"/>
    <property type="match status" value="1"/>
</dbReference>
<dbReference type="AlphaFoldDB" id="A0A7X6MHE6"/>
<dbReference type="InterPro" id="IPR001387">
    <property type="entry name" value="Cro/C1-type_HTH"/>
</dbReference>
<proteinExistence type="predicted"/>
<dbReference type="SMART" id="SM00530">
    <property type="entry name" value="HTH_XRE"/>
    <property type="match status" value="1"/>
</dbReference>
<dbReference type="PROSITE" id="PS50943">
    <property type="entry name" value="HTH_CROC1"/>
    <property type="match status" value="1"/>
</dbReference>
<dbReference type="GO" id="GO:0003677">
    <property type="term" value="F:DNA binding"/>
    <property type="evidence" value="ECO:0007669"/>
    <property type="project" value="InterPro"/>
</dbReference>
<dbReference type="CDD" id="cd00093">
    <property type="entry name" value="HTH_XRE"/>
    <property type="match status" value="1"/>
</dbReference>
<organism evidence="2 3">
    <name type="scientific">Nocardiopsis alborubida</name>
    <dbReference type="NCBI Taxonomy" id="146802"/>
    <lineage>
        <taxon>Bacteria</taxon>
        <taxon>Bacillati</taxon>
        <taxon>Actinomycetota</taxon>
        <taxon>Actinomycetes</taxon>
        <taxon>Streptosporangiales</taxon>
        <taxon>Nocardiopsidaceae</taxon>
        <taxon>Nocardiopsis</taxon>
    </lineage>
</organism>
<accession>A0A7X6MHE6</accession>
<dbReference type="EMBL" id="JAAXPG010000025">
    <property type="protein sequence ID" value="NKZ00565.1"/>
    <property type="molecule type" value="Genomic_DNA"/>
</dbReference>
<feature type="domain" description="HTH cro/C1-type" evidence="1">
    <location>
        <begin position="40"/>
        <end position="90"/>
    </location>
</feature>